<dbReference type="Proteomes" id="UP000321570">
    <property type="component" value="Unassembled WGS sequence"/>
</dbReference>
<evidence type="ECO:0000313" key="1">
    <source>
        <dbReference type="EMBL" id="VUZ55669.1"/>
    </source>
</evidence>
<accession>A0A564Z8K4</accession>
<name>A0A564Z8K4_HYMDI</name>
<protein>
    <submittedName>
        <fullName evidence="1">Uncharacterized protein</fullName>
    </submittedName>
</protein>
<dbReference type="EMBL" id="CABIJS010000697">
    <property type="protein sequence ID" value="VUZ55669.1"/>
    <property type="molecule type" value="Genomic_DNA"/>
</dbReference>
<evidence type="ECO:0000313" key="2">
    <source>
        <dbReference type="Proteomes" id="UP000321570"/>
    </source>
</evidence>
<gene>
    <name evidence="1" type="ORF">WMSIL1_LOCUS13747</name>
</gene>
<dbReference type="AlphaFoldDB" id="A0A564Z8K4"/>
<proteinExistence type="predicted"/>
<sequence>MFERLSADVKVLSAKIGIKMSSDVSNTSKTPVFPNSSKNSTQSPVALSPLGCFLLQLVEAAIDDAKLHPSV</sequence>
<organism evidence="1 2">
    <name type="scientific">Hymenolepis diminuta</name>
    <name type="common">Rat tapeworm</name>
    <dbReference type="NCBI Taxonomy" id="6216"/>
    <lineage>
        <taxon>Eukaryota</taxon>
        <taxon>Metazoa</taxon>
        <taxon>Spiralia</taxon>
        <taxon>Lophotrochozoa</taxon>
        <taxon>Platyhelminthes</taxon>
        <taxon>Cestoda</taxon>
        <taxon>Eucestoda</taxon>
        <taxon>Cyclophyllidea</taxon>
        <taxon>Hymenolepididae</taxon>
        <taxon>Hymenolepis</taxon>
    </lineage>
</organism>
<keyword evidence="2" id="KW-1185">Reference proteome</keyword>
<reference evidence="1 2" key="1">
    <citation type="submission" date="2019-07" db="EMBL/GenBank/DDBJ databases">
        <authorList>
            <person name="Jastrzebski P J."/>
            <person name="Paukszto L."/>
            <person name="Jastrzebski P J."/>
        </authorList>
    </citation>
    <scope>NUCLEOTIDE SEQUENCE [LARGE SCALE GENOMIC DNA]</scope>
    <source>
        <strain evidence="1 2">WMS-il1</strain>
    </source>
</reference>